<reference evidence="1 2" key="1">
    <citation type="journal article" date="2024" name="Ann. Entomol. Soc. Am.">
        <title>Genomic analyses of the southern and eastern yellowjacket wasps (Hymenoptera: Vespidae) reveal evolutionary signatures of social life.</title>
        <authorList>
            <person name="Catto M.A."/>
            <person name="Caine P.B."/>
            <person name="Orr S.E."/>
            <person name="Hunt B.G."/>
            <person name="Goodisman M.A.D."/>
        </authorList>
    </citation>
    <scope>NUCLEOTIDE SEQUENCE [LARGE SCALE GENOMIC DNA]</scope>
    <source>
        <strain evidence="1">233</strain>
        <tissue evidence="1">Head and thorax</tissue>
    </source>
</reference>
<keyword evidence="2" id="KW-1185">Reference proteome</keyword>
<name>A0ABD2A0B7_VESSQ</name>
<gene>
    <name evidence="1" type="ORF">V1478_016633</name>
</gene>
<organism evidence="1 2">
    <name type="scientific">Vespula squamosa</name>
    <name type="common">Southern yellow jacket</name>
    <name type="synonym">Wasp</name>
    <dbReference type="NCBI Taxonomy" id="30214"/>
    <lineage>
        <taxon>Eukaryota</taxon>
        <taxon>Metazoa</taxon>
        <taxon>Ecdysozoa</taxon>
        <taxon>Arthropoda</taxon>
        <taxon>Hexapoda</taxon>
        <taxon>Insecta</taxon>
        <taxon>Pterygota</taxon>
        <taxon>Neoptera</taxon>
        <taxon>Endopterygota</taxon>
        <taxon>Hymenoptera</taxon>
        <taxon>Apocrita</taxon>
        <taxon>Aculeata</taxon>
        <taxon>Vespoidea</taxon>
        <taxon>Vespidae</taxon>
        <taxon>Vespinae</taxon>
        <taxon>Vespula</taxon>
    </lineage>
</organism>
<sequence>MLPLLLSKQRRSFLLEVDSSEEATIGKICSELSSEIIVSKMLFRNNEIN</sequence>
<proteinExistence type="predicted"/>
<dbReference type="AlphaFoldDB" id="A0ABD2A0B7"/>
<evidence type="ECO:0000313" key="2">
    <source>
        <dbReference type="Proteomes" id="UP001607302"/>
    </source>
</evidence>
<accession>A0ABD2A0B7</accession>
<protein>
    <submittedName>
        <fullName evidence="1">Uncharacterized protein</fullName>
    </submittedName>
</protein>
<dbReference type="Proteomes" id="UP001607302">
    <property type="component" value="Unassembled WGS sequence"/>
</dbReference>
<evidence type="ECO:0000313" key="1">
    <source>
        <dbReference type="EMBL" id="KAL2714076.1"/>
    </source>
</evidence>
<dbReference type="EMBL" id="JAUDFV010000157">
    <property type="protein sequence ID" value="KAL2714076.1"/>
    <property type="molecule type" value="Genomic_DNA"/>
</dbReference>
<comment type="caution">
    <text evidence="1">The sequence shown here is derived from an EMBL/GenBank/DDBJ whole genome shotgun (WGS) entry which is preliminary data.</text>
</comment>